<dbReference type="CDD" id="cd08023">
    <property type="entry name" value="GH16_laminarinase_like"/>
    <property type="match status" value="1"/>
</dbReference>
<dbReference type="Pfam" id="PF00722">
    <property type="entry name" value="Glyco_hydro_16"/>
    <property type="match status" value="1"/>
</dbReference>
<dbReference type="EMBL" id="CP012752">
    <property type="protein sequence ID" value="ALG07070.1"/>
    <property type="molecule type" value="Genomic_DNA"/>
</dbReference>
<accession>A0A0N9HXU4</accession>
<dbReference type="InterPro" id="IPR013320">
    <property type="entry name" value="ConA-like_dom_sf"/>
</dbReference>
<evidence type="ECO:0000313" key="6">
    <source>
        <dbReference type="Proteomes" id="UP000063699"/>
    </source>
</evidence>
<reference evidence="5 6" key="1">
    <citation type="submission" date="2015-07" db="EMBL/GenBank/DDBJ databases">
        <title>Genome sequencing of Kibdelosporangium phytohabitans.</title>
        <authorList>
            <person name="Qin S."/>
            <person name="Xing K."/>
        </authorList>
    </citation>
    <scope>NUCLEOTIDE SEQUENCE [LARGE SCALE GENOMIC DNA]</scope>
    <source>
        <strain evidence="5 6">KLBMP1111</strain>
    </source>
</reference>
<organism evidence="5 6">
    <name type="scientific">Kibdelosporangium phytohabitans</name>
    <dbReference type="NCBI Taxonomy" id="860235"/>
    <lineage>
        <taxon>Bacteria</taxon>
        <taxon>Bacillati</taxon>
        <taxon>Actinomycetota</taxon>
        <taxon>Actinomycetes</taxon>
        <taxon>Pseudonocardiales</taxon>
        <taxon>Pseudonocardiaceae</taxon>
        <taxon>Kibdelosporangium</taxon>
    </lineage>
</organism>
<evidence type="ECO:0000256" key="2">
    <source>
        <dbReference type="SAM" id="SignalP"/>
    </source>
</evidence>
<feature type="chain" id="PRO_5006035613" evidence="2">
    <location>
        <begin position="34"/>
        <end position="573"/>
    </location>
</feature>
<evidence type="ECO:0000256" key="1">
    <source>
        <dbReference type="ARBA" id="ARBA00006865"/>
    </source>
</evidence>
<dbReference type="InterPro" id="IPR050546">
    <property type="entry name" value="Glycosyl_Hydrlase_16"/>
</dbReference>
<name>A0A0N9HXU4_9PSEU</name>
<dbReference type="PROSITE" id="PS51762">
    <property type="entry name" value="GH16_2"/>
    <property type="match status" value="1"/>
</dbReference>
<dbReference type="InterPro" id="IPR008979">
    <property type="entry name" value="Galactose-bd-like_sf"/>
</dbReference>
<dbReference type="Gene3D" id="2.60.120.260">
    <property type="entry name" value="Galactose-binding domain-like"/>
    <property type="match status" value="2"/>
</dbReference>
<dbReference type="PROSITE" id="PS50022">
    <property type="entry name" value="FA58C_3"/>
    <property type="match status" value="2"/>
</dbReference>
<dbReference type="STRING" id="860235.AOZ06_09150"/>
<dbReference type="KEGG" id="kphy:AOZ06_09150"/>
<feature type="domain" description="GH16" evidence="4">
    <location>
        <begin position="304"/>
        <end position="573"/>
    </location>
</feature>
<sequence length="573" mass="62031">MQTVPSRKRLVSLGLVAVVVAALIQALTGTATAAGPLISQSKPVTASSSESAAFPPSAVVDGSTGTRWSSQFSDPQWIQVDLGSAAAVDEVVLNWEAAYARNFQVQVSADGSTWTTVYTTATSTGGVQTLPVTGSGRYVRLNLTTRATPWGYSLWEFQVFGTFGGNPGPGDGLLSYNKPAVASSHQDDGACPSCLPVKATDFDPATRWATSATTGWVDPGWITVDLGATATISKVVLQWDPAYAVSYQIQVSDDNATWRPIHSTTTGKGFKETLTVSGTGRYVRMYGTQRSNGYGYSLWEFQVYGTGGSPVPPPPLPPAPNFTRLAWSDEFTGAANSTPDPAKWTPEIGPGVNNELQYYTNNDNARMDGNGNLNIQVRRQATPGSACPPDPISGSTTCQYTSGRLNSYNKFQFTYGRVEARIKVSSTQGLWPAFWMLGSNFFATRTPWPNCGEIDIMEHVGRELNTVYSTLHAPAYFGAGGYGQPLDLRQRVDAAFHTFAVEWDSSHMTFFVDGRSFFTVDRTQLELTRGPWVYDHDHFIILNSAIGGDFPGPPGAGTVLPQNMLIDYVRVYR</sequence>
<gene>
    <name evidence="5" type="ORF">AOZ06_09150</name>
</gene>
<dbReference type="PANTHER" id="PTHR10963:SF55">
    <property type="entry name" value="GLYCOSIDE HYDROLASE FAMILY 16 PROTEIN"/>
    <property type="match status" value="1"/>
</dbReference>
<feature type="domain" description="F5/8 type C" evidence="3">
    <location>
        <begin position="164"/>
        <end position="306"/>
    </location>
</feature>
<dbReference type="AlphaFoldDB" id="A0A0N9HXU4"/>
<dbReference type="GO" id="GO:0004553">
    <property type="term" value="F:hydrolase activity, hydrolyzing O-glycosyl compounds"/>
    <property type="evidence" value="ECO:0007669"/>
    <property type="project" value="InterPro"/>
</dbReference>
<protein>
    <submittedName>
        <fullName evidence="5">Licheninase</fullName>
    </submittedName>
</protein>
<dbReference type="GO" id="GO:0005975">
    <property type="term" value="P:carbohydrate metabolic process"/>
    <property type="evidence" value="ECO:0007669"/>
    <property type="project" value="InterPro"/>
</dbReference>
<evidence type="ECO:0000313" key="5">
    <source>
        <dbReference type="EMBL" id="ALG07070.1"/>
    </source>
</evidence>
<proteinExistence type="inferred from homology"/>
<dbReference type="SUPFAM" id="SSF49785">
    <property type="entry name" value="Galactose-binding domain-like"/>
    <property type="match status" value="2"/>
</dbReference>
<keyword evidence="6" id="KW-1185">Reference proteome</keyword>
<dbReference type="InterPro" id="IPR000757">
    <property type="entry name" value="Beta-glucanase-like"/>
</dbReference>
<dbReference type="InterPro" id="IPR000421">
    <property type="entry name" value="FA58C"/>
</dbReference>
<comment type="similarity">
    <text evidence="1">Belongs to the glycosyl hydrolase 16 family.</text>
</comment>
<keyword evidence="2" id="KW-0732">Signal</keyword>
<evidence type="ECO:0000259" key="4">
    <source>
        <dbReference type="PROSITE" id="PS51762"/>
    </source>
</evidence>
<feature type="signal peptide" evidence="2">
    <location>
        <begin position="1"/>
        <end position="33"/>
    </location>
</feature>
<evidence type="ECO:0000259" key="3">
    <source>
        <dbReference type="PROSITE" id="PS50022"/>
    </source>
</evidence>
<feature type="domain" description="F5/8 type C" evidence="3">
    <location>
        <begin position="25"/>
        <end position="162"/>
    </location>
</feature>
<dbReference type="SUPFAM" id="SSF49899">
    <property type="entry name" value="Concanavalin A-like lectins/glucanases"/>
    <property type="match status" value="1"/>
</dbReference>
<dbReference type="Proteomes" id="UP000063699">
    <property type="component" value="Chromosome"/>
</dbReference>
<dbReference type="RefSeq" id="WP_054289041.1">
    <property type="nucleotide sequence ID" value="NZ_CP012752.1"/>
</dbReference>
<dbReference type="PANTHER" id="PTHR10963">
    <property type="entry name" value="GLYCOSYL HYDROLASE-RELATED"/>
    <property type="match status" value="1"/>
</dbReference>
<dbReference type="Gene3D" id="2.60.120.200">
    <property type="match status" value="1"/>
</dbReference>
<dbReference type="Pfam" id="PF00754">
    <property type="entry name" value="F5_F8_type_C"/>
    <property type="match status" value="2"/>
</dbReference>
<dbReference type="OrthoDB" id="9809583at2"/>